<evidence type="ECO:0000313" key="3">
    <source>
        <dbReference type="Proteomes" id="UP000654075"/>
    </source>
</evidence>
<evidence type="ECO:0000256" key="1">
    <source>
        <dbReference type="SAM" id="SignalP"/>
    </source>
</evidence>
<keyword evidence="3" id="KW-1185">Reference proteome</keyword>
<dbReference type="AlphaFoldDB" id="A0A813FYB8"/>
<name>A0A813FYB8_POLGL</name>
<keyword evidence="1" id="KW-0732">Signal</keyword>
<protein>
    <recommendedName>
        <fullName evidence="4">Protein xylosyltransferase</fullName>
    </recommendedName>
</protein>
<reference evidence="2" key="1">
    <citation type="submission" date="2021-02" db="EMBL/GenBank/DDBJ databases">
        <authorList>
            <person name="Dougan E. K."/>
            <person name="Rhodes N."/>
            <person name="Thang M."/>
            <person name="Chan C."/>
        </authorList>
    </citation>
    <scope>NUCLEOTIDE SEQUENCE</scope>
</reference>
<dbReference type="OrthoDB" id="411609at2759"/>
<feature type="signal peptide" evidence="1">
    <location>
        <begin position="1"/>
        <end position="25"/>
    </location>
</feature>
<proteinExistence type="predicted"/>
<gene>
    <name evidence="2" type="ORF">PGLA1383_LOCUS35220</name>
</gene>
<dbReference type="Proteomes" id="UP000654075">
    <property type="component" value="Unassembled WGS sequence"/>
</dbReference>
<comment type="caution">
    <text evidence="2">The sequence shown here is derived from an EMBL/GenBank/DDBJ whole genome shotgun (WGS) entry which is preliminary data.</text>
</comment>
<dbReference type="OMA" id="CTHEELP"/>
<evidence type="ECO:0000313" key="2">
    <source>
        <dbReference type="EMBL" id="CAE8617559.1"/>
    </source>
</evidence>
<accession>A0A813FYB8</accession>
<dbReference type="EMBL" id="CAJNNV010026205">
    <property type="protein sequence ID" value="CAE8617559.1"/>
    <property type="molecule type" value="Genomic_DNA"/>
</dbReference>
<evidence type="ECO:0008006" key="4">
    <source>
        <dbReference type="Google" id="ProtNLM"/>
    </source>
</evidence>
<organism evidence="2 3">
    <name type="scientific">Polarella glacialis</name>
    <name type="common">Dinoflagellate</name>
    <dbReference type="NCBI Taxonomy" id="89957"/>
    <lineage>
        <taxon>Eukaryota</taxon>
        <taxon>Sar</taxon>
        <taxon>Alveolata</taxon>
        <taxon>Dinophyceae</taxon>
        <taxon>Suessiales</taxon>
        <taxon>Suessiaceae</taxon>
        <taxon>Polarella</taxon>
    </lineage>
</organism>
<sequence>MAPKGFFTSTALTAGAVAGASVVAATPWSGFGNAACWTWPQAPPGLNFLNCCFVAGFGPTGNTECWGEELDLSFERCCLEDESELVRRANETLAAAYGSFEASATGLAHLMHRVDVERHVLGRRVLRGPELELLGGLNDLLRQWREKQMAELAERLDAVLLALEAAQRRAPARSPEERPARKVAVLMACTPDSASSELCQLGANLWQCYAQQHGYHFIFDSNSFPAFPKKFRFEGGAPKGLAEALDADFDEEAVRFITQEPLTDRLGTDGVTFKWWQRWYAARRHLPAFDLILVVDPDTAIFPSCTHEELPEVLGLKEDVEEEWPGVITRDPRDEEDLNGGVFALTSSPWALLYLDLLLARSRWPIDVAGGGGWCHARQAAEYETLLEVLALSRMASEPGGQLDYTSECMAHAVPQVVQLGGDSVAGCVWPQYLKCWKKNVARLLGPSGSRQAAAALHVRLLDPLRADLNYRPWSNEPRYRSAYLNVAGALPLPPVANTAFLWHYVGIPEKAKHMLRDFGLSGLEDSLDCARLQRLFEDAAFPVCGLAGSPRQCPFDDSLLMPRFFGC</sequence>
<feature type="chain" id="PRO_5032588782" description="Protein xylosyltransferase" evidence="1">
    <location>
        <begin position="26"/>
        <end position="568"/>
    </location>
</feature>